<evidence type="ECO:0000313" key="3">
    <source>
        <dbReference type="WBParaSite" id="ALUE_0001077901-mRNA-1"/>
    </source>
</evidence>
<dbReference type="GO" id="GO:0005739">
    <property type="term" value="C:mitochondrion"/>
    <property type="evidence" value="ECO:0007669"/>
    <property type="project" value="InterPro"/>
</dbReference>
<dbReference type="InterPro" id="IPR010313">
    <property type="entry name" value="Glycine_N-acyltransferase"/>
</dbReference>
<dbReference type="PANTHER" id="PTHR15298">
    <property type="entry name" value="L-COA N-ACYLTRANSFERASE-RELATED"/>
    <property type="match status" value="1"/>
</dbReference>
<dbReference type="PANTHER" id="PTHR15298:SF1">
    <property type="entry name" value="GLYCINE N-ACYLTRANSFERASE-LIKE PROTEIN"/>
    <property type="match status" value="1"/>
</dbReference>
<sequence>MLRSFETVSELSEALNLTDGSPYLLPIHYSIRHELHEMFPEAKCSIYGYPYDSPQLWMVIRRNQFTRPHVFMASRTQLLLSESEIDAFLMLALPYLLELSEFNARILGIQLSTRMNELFSSHFDFSAPSYLANYFLVNESKQRLITKMHIQLADGYEFVELDPDVDSDAVASTWKFSSAGDRDQFAAKIRRMPSIGIRTYGGELASFTVLDASGFFNNQFTFPEHRQRGLADRSELRLCQKVDSDAVASTWKFSSAGDRDQFAAKIRRMPSIGIRTYGGELASFTVLDASGFFNNQFTFPEHRQRGLADRSELRLCQKVIEFGLYPLKFVEHENTAVLARSARSPWWSAVVDEAGMPVTQDHRLVYRLAPPPELATY</sequence>
<keyword evidence="1" id="KW-0012">Acyltransferase</keyword>
<dbReference type="Gene3D" id="3.40.630.30">
    <property type="match status" value="1"/>
</dbReference>
<proteinExistence type="inferred from homology"/>
<dbReference type="WBParaSite" id="ALUE_0001077901-mRNA-1">
    <property type="protein sequence ID" value="ALUE_0001077901-mRNA-1"/>
    <property type="gene ID" value="ALUE_0001077901"/>
</dbReference>
<reference evidence="3" key="1">
    <citation type="submission" date="2023-03" db="UniProtKB">
        <authorList>
            <consortium name="WormBaseParasite"/>
        </authorList>
    </citation>
    <scope>IDENTIFICATION</scope>
</reference>
<comment type="similarity">
    <text evidence="1">Belongs to the glycine N-acyltransferase family.</text>
</comment>
<dbReference type="GO" id="GO:0047961">
    <property type="term" value="F:glycine N-acyltransferase activity"/>
    <property type="evidence" value="ECO:0007669"/>
    <property type="project" value="InterPro"/>
</dbReference>
<evidence type="ECO:0000256" key="1">
    <source>
        <dbReference type="RuleBase" id="RU368002"/>
    </source>
</evidence>
<protein>
    <recommendedName>
        <fullName evidence="1">Glycine N-acyltransferase-like protein</fullName>
        <ecNumber evidence="1">2.3.1.-</ecNumber>
    </recommendedName>
</protein>
<evidence type="ECO:0000313" key="2">
    <source>
        <dbReference type="Proteomes" id="UP000036681"/>
    </source>
</evidence>
<keyword evidence="1" id="KW-0808">Transferase</keyword>
<dbReference type="InterPro" id="IPR016181">
    <property type="entry name" value="Acyl_CoA_acyltransferase"/>
</dbReference>
<dbReference type="AlphaFoldDB" id="A0A9J2PN64"/>
<keyword evidence="2" id="KW-1185">Reference proteome</keyword>
<dbReference type="SUPFAM" id="SSF55729">
    <property type="entry name" value="Acyl-CoA N-acyltransferases (Nat)"/>
    <property type="match status" value="2"/>
</dbReference>
<organism evidence="2 3">
    <name type="scientific">Ascaris lumbricoides</name>
    <name type="common">Giant roundworm</name>
    <dbReference type="NCBI Taxonomy" id="6252"/>
    <lineage>
        <taxon>Eukaryota</taxon>
        <taxon>Metazoa</taxon>
        <taxon>Ecdysozoa</taxon>
        <taxon>Nematoda</taxon>
        <taxon>Chromadorea</taxon>
        <taxon>Rhabditida</taxon>
        <taxon>Spirurina</taxon>
        <taxon>Ascaridomorpha</taxon>
        <taxon>Ascaridoidea</taxon>
        <taxon>Ascarididae</taxon>
        <taxon>Ascaris</taxon>
    </lineage>
</organism>
<dbReference type="Proteomes" id="UP000036681">
    <property type="component" value="Unplaced"/>
</dbReference>
<name>A0A9J2PN64_ASCLU</name>
<accession>A0A9J2PN64</accession>
<dbReference type="EC" id="2.3.1.-" evidence="1"/>